<name>A0ABU6WWY6_9FABA</name>
<evidence type="ECO:0000313" key="2">
    <source>
        <dbReference type="Proteomes" id="UP001341840"/>
    </source>
</evidence>
<comment type="caution">
    <text evidence="1">The sequence shown here is derived from an EMBL/GenBank/DDBJ whole genome shotgun (WGS) entry which is preliminary data.</text>
</comment>
<organism evidence="1 2">
    <name type="scientific">Stylosanthes scabra</name>
    <dbReference type="NCBI Taxonomy" id="79078"/>
    <lineage>
        <taxon>Eukaryota</taxon>
        <taxon>Viridiplantae</taxon>
        <taxon>Streptophyta</taxon>
        <taxon>Embryophyta</taxon>
        <taxon>Tracheophyta</taxon>
        <taxon>Spermatophyta</taxon>
        <taxon>Magnoliopsida</taxon>
        <taxon>eudicotyledons</taxon>
        <taxon>Gunneridae</taxon>
        <taxon>Pentapetalae</taxon>
        <taxon>rosids</taxon>
        <taxon>fabids</taxon>
        <taxon>Fabales</taxon>
        <taxon>Fabaceae</taxon>
        <taxon>Papilionoideae</taxon>
        <taxon>50 kb inversion clade</taxon>
        <taxon>dalbergioids sensu lato</taxon>
        <taxon>Dalbergieae</taxon>
        <taxon>Pterocarpus clade</taxon>
        <taxon>Stylosanthes</taxon>
    </lineage>
</organism>
<accession>A0ABU6WWY6</accession>
<reference evidence="1 2" key="1">
    <citation type="journal article" date="2023" name="Plants (Basel)">
        <title>Bridging the Gap: Combining Genomics and Transcriptomics Approaches to Understand Stylosanthes scabra, an Orphan Legume from the Brazilian Caatinga.</title>
        <authorList>
            <person name="Ferreira-Neto J.R.C."/>
            <person name="da Silva M.D."/>
            <person name="Binneck E."/>
            <person name="de Melo N.F."/>
            <person name="da Silva R.H."/>
            <person name="de Melo A.L.T.M."/>
            <person name="Pandolfi V."/>
            <person name="Bustamante F.O."/>
            <person name="Brasileiro-Vidal A.C."/>
            <person name="Benko-Iseppon A.M."/>
        </authorList>
    </citation>
    <scope>NUCLEOTIDE SEQUENCE [LARGE SCALE GENOMIC DNA]</scope>
    <source>
        <tissue evidence="1">Leaves</tissue>
    </source>
</reference>
<feature type="non-terminal residue" evidence="1">
    <location>
        <position position="1"/>
    </location>
</feature>
<sequence length="72" mass="7871">LISEGTITLLTYYYLIRFGALAGGLPNFRKDFGASLSSSNIAAKKDSAEKWNSAKNEVNAVNKDESVWKWGG</sequence>
<protein>
    <submittedName>
        <fullName evidence="1">Uncharacterized protein</fullName>
    </submittedName>
</protein>
<dbReference type="Proteomes" id="UP001341840">
    <property type="component" value="Unassembled WGS sequence"/>
</dbReference>
<proteinExistence type="predicted"/>
<keyword evidence="2" id="KW-1185">Reference proteome</keyword>
<gene>
    <name evidence="1" type="ORF">PIB30_105919</name>
</gene>
<dbReference type="EMBL" id="JASCZI010185269">
    <property type="protein sequence ID" value="MED6190441.1"/>
    <property type="molecule type" value="Genomic_DNA"/>
</dbReference>
<evidence type="ECO:0000313" key="1">
    <source>
        <dbReference type="EMBL" id="MED6190441.1"/>
    </source>
</evidence>